<name>A0A7W4PML0_9PROT</name>
<feature type="transmembrane region" description="Helical" evidence="1">
    <location>
        <begin position="152"/>
        <end position="174"/>
    </location>
</feature>
<keyword evidence="1" id="KW-0812">Transmembrane</keyword>
<protein>
    <submittedName>
        <fullName evidence="2">Uncharacterized protein</fullName>
    </submittedName>
</protein>
<dbReference type="RefSeq" id="WP_182961507.1">
    <property type="nucleotide sequence ID" value="NZ_JABEQM010000022.1"/>
</dbReference>
<keyword evidence="1" id="KW-1133">Transmembrane helix</keyword>
<keyword evidence="1" id="KW-0472">Membrane</keyword>
<feature type="transmembrane region" description="Helical" evidence="1">
    <location>
        <begin position="186"/>
        <end position="206"/>
    </location>
</feature>
<dbReference type="EMBL" id="JABEQM010000022">
    <property type="protein sequence ID" value="MBB2203290.1"/>
    <property type="molecule type" value="Genomic_DNA"/>
</dbReference>
<feature type="transmembrane region" description="Helical" evidence="1">
    <location>
        <begin position="226"/>
        <end position="245"/>
    </location>
</feature>
<keyword evidence="3" id="KW-1185">Reference proteome</keyword>
<reference evidence="2 3" key="1">
    <citation type="submission" date="2020-04" db="EMBL/GenBank/DDBJ databases">
        <title>Description of novel Gluconacetobacter.</title>
        <authorList>
            <person name="Sombolestani A."/>
        </authorList>
    </citation>
    <scope>NUCLEOTIDE SEQUENCE [LARGE SCALE GENOMIC DNA]</scope>
    <source>
        <strain evidence="2 3">LMG 27802</strain>
    </source>
</reference>
<accession>A0A7W4PML0</accession>
<proteinExistence type="predicted"/>
<feature type="transmembrane region" description="Helical" evidence="1">
    <location>
        <begin position="89"/>
        <end position="108"/>
    </location>
</feature>
<evidence type="ECO:0000313" key="3">
    <source>
        <dbReference type="Proteomes" id="UP000578030"/>
    </source>
</evidence>
<comment type="caution">
    <text evidence="2">The sequence shown here is derived from an EMBL/GenBank/DDBJ whole genome shotgun (WGS) entry which is preliminary data.</text>
</comment>
<feature type="transmembrane region" description="Helical" evidence="1">
    <location>
        <begin position="120"/>
        <end position="140"/>
    </location>
</feature>
<organism evidence="2 3">
    <name type="scientific">Gluconacetobacter tumulisoli</name>
    <dbReference type="NCBI Taxonomy" id="1286189"/>
    <lineage>
        <taxon>Bacteria</taxon>
        <taxon>Pseudomonadati</taxon>
        <taxon>Pseudomonadota</taxon>
        <taxon>Alphaproteobacteria</taxon>
        <taxon>Acetobacterales</taxon>
        <taxon>Acetobacteraceae</taxon>
        <taxon>Gluconacetobacter</taxon>
    </lineage>
</organism>
<evidence type="ECO:0000313" key="2">
    <source>
        <dbReference type="EMBL" id="MBB2203290.1"/>
    </source>
</evidence>
<evidence type="ECO:0000256" key="1">
    <source>
        <dbReference type="SAM" id="Phobius"/>
    </source>
</evidence>
<sequence length="323" mass="33764">MANTASPDGAPRAALALLGSLTGVALVAALHSRSPAPATRPSMKAPAPDPAAANRAARRLNRAAGTLAASVLLDSAVEHYRGQFENRMMYTPLVTAAMALGVSAHGTMDQRQTSHMVRDTVYLLTALVGVIGTGFHLYNVRRKVGGISWQNLFYGAPVGAPMAIGLSGLLGYLSERVRETPPGQRPMIWGLPAGRAVGVASGLGMAGTVGEAGLLHFRGRFHDPFMYLPVAMPPVAALALGRSALGPTGEDRRATRWWLRATAILGLSGTVFHAIGVGRDMGGWRNWQQNILNGPPIPAPPAFTGLALAGLAALGLLEDHPDD</sequence>
<dbReference type="AlphaFoldDB" id="A0A7W4PML0"/>
<feature type="transmembrane region" description="Helical" evidence="1">
    <location>
        <begin position="297"/>
        <end position="317"/>
    </location>
</feature>
<dbReference type="Proteomes" id="UP000578030">
    <property type="component" value="Unassembled WGS sequence"/>
</dbReference>
<gene>
    <name evidence="2" type="ORF">HLH28_17225</name>
</gene>
<feature type="transmembrane region" description="Helical" evidence="1">
    <location>
        <begin position="257"/>
        <end position="277"/>
    </location>
</feature>